<keyword evidence="1" id="KW-0472">Membrane</keyword>
<dbReference type="EMBL" id="QVQT01000002">
    <property type="protein sequence ID" value="RFU17856.1"/>
    <property type="molecule type" value="Genomic_DNA"/>
</dbReference>
<protein>
    <submittedName>
        <fullName evidence="2">Uncharacterized protein</fullName>
    </submittedName>
</protein>
<feature type="transmembrane region" description="Helical" evidence="1">
    <location>
        <begin position="97"/>
        <end position="120"/>
    </location>
</feature>
<keyword evidence="1" id="KW-0812">Transmembrane</keyword>
<keyword evidence="1" id="KW-1133">Transmembrane helix</keyword>
<feature type="transmembrane region" description="Helical" evidence="1">
    <location>
        <begin position="66"/>
        <end position="85"/>
    </location>
</feature>
<sequence length="259" mass="27752">MPDIPGLSASMVTPVCNDGSRGVASMGTSASLSGLPFCALPAAPVRYWADIEVALPMPEQQKIRRYVLAIHGGIFLLLGIALIYLRATMTMVLFETTAILIAVILSAASLLIAAVTDWAAAFATEVARLHKIIYYMLTGALLAVMGFYIATFPDRTMRIMLLMAAAHAAAMVLWSAFYLFHRGHTAGARASILIPGLGSLAFVVVFIRLQQTGDREATGLLGAYAAFIGAKMLFLAWRLKSLSETTAAETAHPGTQRLF</sequence>
<dbReference type="RefSeq" id="WP_147324956.1">
    <property type="nucleotide sequence ID" value="NZ_QVQT02000002.1"/>
</dbReference>
<feature type="transmembrane region" description="Helical" evidence="1">
    <location>
        <begin position="159"/>
        <end position="180"/>
    </location>
</feature>
<accession>A0A372ISH2</accession>
<dbReference type="AlphaFoldDB" id="A0A372ISH2"/>
<comment type="caution">
    <text evidence="2">The sequence shown here is derived from an EMBL/GenBank/DDBJ whole genome shotgun (WGS) entry which is preliminary data.</text>
</comment>
<organism evidence="2 3">
    <name type="scientific">Paracidobacterium acidisoli</name>
    <dbReference type="NCBI Taxonomy" id="2303751"/>
    <lineage>
        <taxon>Bacteria</taxon>
        <taxon>Pseudomonadati</taxon>
        <taxon>Acidobacteriota</taxon>
        <taxon>Terriglobia</taxon>
        <taxon>Terriglobales</taxon>
        <taxon>Acidobacteriaceae</taxon>
        <taxon>Paracidobacterium</taxon>
    </lineage>
</organism>
<evidence type="ECO:0000313" key="3">
    <source>
        <dbReference type="Proteomes" id="UP000264702"/>
    </source>
</evidence>
<evidence type="ECO:0000256" key="1">
    <source>
        <dbReference type="SAM" id="Phobius"/>
    </source>
</evidence>
<feature type="transmembrane region" description="Helical" evidence="1">
    <location>
        <begin position="192"/>
        <end position="211"/>
    </location>
</feature>
<dbReference type="Proteomes" id="UP000264702">
    <property type="component" value="Unassembled WGS sequence"/>
</dbReference>
<name>A0A372ISH2_9BACT</name>
<feature type="transmembrane region" description="Helical" evidence="1">
    <location>
        <begin position="132"/>
        <end position="153"/>
    </location>
</feature>
<reference evidence="2 3" key="1">
    <citation type="submission" date="2018-08" db="EMBL/GenBank/DDBJ databases">
        <title>Acidipila sp. 4G-K13, an acidobacterium isolated from forest soil.</title>
        <authorList>
            <person name="Gao Z.-H."/>
            <person name="Qiu L.-H."/>
        </authorList>
    </citation>
    <scope>NUCLEOTIDE SEQUENCE [LARGE SCALE GENOMIC DNA]</scope>
    <source>
        <strain evidence="2 3">4G-K13</strain>
    </source>
</reference>
<feature type="transmembrane region" description="Helical" evidence="1">
    <location>
        <begin position="217"/>
        <end position="237"/>
    </location>
</feature>
<proteinExistence type="predicted"/>
<gene>
    <name evidence="2" type="ORF">D0Y96_07040</name>
</gene>
<evidence type="ECO:0000313" key="2">
    <source>
        <dbReference type="EMBL" id="RFU17856.1"/>
    </source>
</evidence>
<keyword evidence="3" id="KW-1185">Reference proteome</keyword>